<dbReference type="AlphaFoldDB" id="A0A7G6T2K4"/>
<feature type="region of interest" description="Disordered" evidence="1">
    <location>
        <begin position="125"/>
        <end position="147"/>
    </location>
</feature>
<proteinExistence type="predicted"/>
<accession>A0A7G6T2K4</accession>
<evidence type="ECO:0000313" key="3">
    <source>
        <dbReference type="Proteomes" id="UP000515465"/>
    </source>
</evidence>
<protein>
    <submittedName>
        <fullName evidence="2">Uncharacterized protein</fullName>
    </submittedName>
</protein>
<organism evidence="2 3">
    <name type="scientific">Mesorhizobium huakuii</name>
    <dbReference type="NCBI Taxonomy" id="28104"/>
    <lineage>
        <taxon>Bacteria</taxon>
        <taxon>Pseudomonadati</taxon>
        <taxon>Pseudomonadota</taxon>
        <taxon>Alphaproteobacteria</taxon>
        <taxon>Hyphomicrobiales</taxon>
        <taxon>Phyllobacteriaceae</taxon>
        <taxon>Mesorhizobium</taxon>
    </lineage>
</organism>
<evidence type="ECO:0000256" key="1">
    <source>
        <dbReference type="SAM" id="MobiDB-lite"/>
    </source>
</evidence>
<sequence length="172" mass="19826">MGKGQDHQRGNQAARWRRQQRALAAPRVAIPVYTPKDYPLIRELPGTDDMPATWKEWAVLFEASKKKLMNVRPYVYDNVRIRPDLLKAWLDANSLSASERSRQLYAQGLLDARKAQRKALEQERLAREASGRIAANTPPPPDPPDYPLWVDKVVDFMRSLISFRRQPPSSRH</sequence>
<feature type="compositionally biased region" description="Pro residues" evidence="1">
    <location>
        <begin position="137"/>
        <end position="146"/>
    </location>
</feature>
<dbReference type="RefSeq" id="WP_183460293.1">
    <property type="nucleotide sequence ID" value="NZ_CP050296.1"/>
</dbReference>
<reference evidence="3" key="1">
    <citation type="journal article" date="2020" name="Mol. Plant Microbe">
        <title>Rhizobial microsymbionts of the narrowly endemic Oxytropis species growing in Kamchatka are characterized by significant genetic diversity and possess a set of genes that are associated with T3SS and T6SS secretion systems and can affect the development of symbiosis.</title>
        <authorList>
            <person name="Safronova V."/>
            <person name="Guro P."/>
            <person name="Sazanova A."/>
            <person name="Kuznetsova I."/>
            <person name="Belimov A."/>
            <person name="Yakubov V."/>
            <person name="Chirak E."/>
            <person name="Afonin A."/>
            <person name="Gogolev Y."/>
            <person name="Andronov E."/>
            <person name="Tikhonovich I."/>
        </authorList>
    </citation>
    <scope>NUCLEOTIDE SEQUENCE [LARGE SCALE GENOMIC DNA]</scope>
    <source>
        <strain evidence="3">583</strain>
    </source>
</reference>
<dbReference type="EMBL" id="CP050296">
    <property type="protein sequence ID" value="QND60986.1"/>
    <property type="molecule type" value="Genomic_DNA"/>
</dbReference>
<dbReference type="Proteomes" id="UP000515465">
    <property type="component" value="Chromosome"/>
</dbReference>
<evidence type="ECO:0000313" key="2">
    <source>
        <dbReference type="EMBL" id="QND60986.1"/>
    </source>
</evidence>
<gene>
    <name evidence="2" type="ORF">HB778_34305</name>
</gene>
<name>A0A7G6T2K4_9HYPH</name>